<dbReference type="PANTHER" id="PTHR13273">
    <property type="entry name" value="ANAMORSIN"/>
    <property type="match status" value="1"/>
</dbReference>
<feature type="binding site" evidence="9">
    <location>
        <position position="257"/>
    </location>
    <ligand>
        <name>[2Fe-2S] cluster</name>
        <dbReference type="ChEBI" id="CHEBI:190135"/>
    </ligand>
</feature>
<dbReference type="Pfam" id="PF05093">
    <property type="entry name" value="CIAPIN1"/>
    <property type="match status" value="1"/>
</dbReference>
<evidence type="ECO:0000313" key="14">
    <source>
        <dbReference type="Proteomes" id="UP000837801"/>
    </source>
</evidence>
<keyword evidence="6 9" id="KW-0408">Iron</keyword>
<feature type="short sequence motif" description="Cx2C motif 2" evidence="9">
    <location>
        <begin position="332"/>
        <end position="335"/>
    </location>
</feature>
<dbReference type="InterPro" id="IPR007785">
    <property type="entry name" value="Anamorsin"/>
</dbReference>
<proteinExistence type="inferred from homology"/>
<evidence type="ECO:0000256" key="9">
    <source>
        <dbReference type="HAMAP-Rule" id="MF_03115"/>
    </source>
</evidence>
<evidence type="ECO:0000256" key="1">
    <source>
        <dbReference type="ARBA" id="ARBA00001966"/>
    </source>
</evidence>
<comment type="cofactor">
    <cofactor evidence="9">
        <name>[2Fe-2S] cluster</name>
        <dbReference type="ChEBI" id="CHEBI:190135"/>
    </cofactor>
</comment>
<evidence type="ECO:0000259" key="12">
    <source>
        <dbReference type="Pfam" id="PF16803"/>
    </source>
</evidence>
<evidence type="ECO:0000256" key="7">
    <source>
        <dbReference type="ARBA" id="ARBA00023014"/>
    </source>
</evidence>
<evidence type="ECO:0000313" key="13">
    <source>
        <dbReference type="EMBL" id="CAH2353448.1"/>
    </source>
</evidence>
<dbReference type="GO" id="GO:0009055">
    <property type="term" value="F:electron transfer activity"/>
    <property type="evidence" value="ECO:0007669"/>
    <property type="project" value="UniProtKB-UniRule"/>
</dbReference>
<protein>
    <submittedName>
        <fullName evidence="13">Fe-S cluster assembly protein Dre2p</fullName>
    </submittedName>
</protein>
<keyword evidence="14" id="KW-1185">Reference proteome</keyword>
<dbReference type="GO" id="GO:0005758">
    <property type="term" value="C:mitochondrial intermembrane space"/>
    <property type="evidence" value="ECO:0007669"/>
    <property type="project" value="UniProtKB-SubCell"/>
</dbReference>
<feature type="region of interest" description="Disordered" evidence="10">
    <location>
        <begin position="162"/>
        <end position="217"/>
    </location>
</feature>
<dbReference type="GO" id="GO:0051539">
    <property type="term" value="F:4 iron, 4 sulfur cluster binding"/>
    <property type="evidence" value="ECO:0007669"/>
    <property type="project" value="UniProtKB-KW"/>
</dbReference>
<feature type="binding site" evidence="9">
    <location>
        <position position="335"/>
    </location>
    <ligand>
        <name>[4Fe-4S] cluster</name>
        <dbReference type="ChEBI" id="CHEBI:49883"/>
    </ligand>
</feature>
<comment type="caution">
    <text evidence="13">The sequence shown here is derived from an EMBL/GenBank/DDBJ whole genome shotgun (WGS) entry which is preliminary data.</text>
</comment>
<evidence type="ECO:0000256" key="4">
    <source>
        <dbReference type="ARBA" id="ARBA00022490"/>
    </source>
</evidence>
<keyword evidence="9" id="KW-0001">2Fe-2S</keyword>
<feature type="binding site" evidence="9">
    <location>
        <position position="324"/>
    </location>
    <ligand>
        <name>[4Fe-4S] cluster</name>
        <dbReference type="ChEBI" id="CHEBI:49883"/>
    </ligand>
</feature>
<dbReference type="OrthoDB" id="311633at2759"/>
<evidence type="ECO:0000256" key="6">
    <source>
        <dbReference type="ARBA" id="ARBA00023004"/>
    </source>
</evidence>
<dbReference type="EMBL" id="CAKXYY010000010">
    <property type="protein sequence ID" value="CAH2353448.1"/>
    <property type="molecule type" value="Genomic_DNA"/>
</dbReference>
<feature type="compositionally biased region" description="Acidic residues" evidence="10">
    <location>
        <begin position="197"/>
        <end position="217"/>
    </location>
</feature>
<feature type="domain" description="Anamorsin C-terminal" evidence="11">
    <location>
        <begin position="236"/>
        <end position="351"/>
    </location>
</feature>
<keyword evidence="3 9" id="KW-0004">4Fe-4S</keyword>
<dbReference type="AlphaFoldDB" id="A0A9P0QS86"/>
<feature type="domain" description="Fe-S cluster assembly protein Dre2 N-terminal" evidence="12">
    <location>
        <begin position="2"/>
        <end position="124"/>
    </location>
</feature>
<feature type="binding site" evidence="9">
    <location>
        <position position="255"/>
    </location>
    <ligand>
        <name>[2Fe-2S] cluster</name>
        <dbReference type="ChEBI" id="CHEBI:190135"/>
    </ligand>
</feature>
<feature type="region of interest" description="Fe-S binding site A" evidence="9">
    <location>
        <begin position="241"/>
        <end position="257"/>
    </location>
</feature>
<reference evidence="13" key="1">
    <citation type="submission" date="2022-03" db="EMBL/GenBank/DDBJ databases">
        <authorList>
            <person name="Legras J.-L."/>
            <person name="Devillers H."/>
            <person name="Grondin C."/>
        </authorList>
    </citation>
    <scope>NUCLEOTIDE SEQUENCE</scope>
    <source>
        <strain evidence="13">CLIB 1423</strain>
    </source>
</reference>
<keyword evidence="5 9" id="KW-0479">Metal-binding</keyword>
<comment type="domain">
    <text evidence="9">The twin Cx2C motifs are involved in the recognition by the mitochondrial MIA40-ERV1 disulfide relay system. The formation of 2 disulfide bonds in the Cx2C motifs through dithiol/disulfide exchange reactions effectively traps the protein in the mitochondrial intermembrane space.</text>
</comment>
<keyword evidence="7 9" id="KW-0411">Iron-sulfur</keyword>
<feature type="binding site" evidence="9">
    <location>
        <position position="332"/>
    </location>
    <ligand>
        <name>[4Fe-4S] cluster</name>
        <dbReference type="ChEBI" id="CHEBI:49883"/>
    </ligand>
</feature>
<keyword evidence="8 9" id="KW-0496">Mitochondrion</keyword>
<dbReference type="InterPro" id="IPR031838">
    <property type="entry name" value="Dre2_N"/>
</dbReference>
<comment type="caution">
    <text evidence="9">Lacks conserved residue(s) required for the propagation of feature annotation.</text>
</comment>
<feature type="region of interest" description="Fe-S binding site B" evidence="9">
    <location>
        <begin position="321"/>
        <end position="335"/>
    </location>
</feature>
<name>A0A9P0QS86_9ASCO</name>
<dbReference type="PANTHER" id="PTHR13273:SF14">
    <property type="entry name" value="ANAMORSIN"/>
    <property type="match status" value="1"/>
</dbReference>
<dbReference type="Pfam" id="PF16803">
    <property type="entry name" value="DRE2_N"/>
    <property type="match status" value="1"/>
</dbReference>
<organism evidence="13 14">
    <name type="scientific">[Candida] railenensis</name>
    <dbReference type="NCBI Taxonomy" id="45579"/>
    <lineage>
        <taxon>Eukaryota</taxon>
        <taxon>Fungi</taxon>
        <taxon>Dikarya</taxon>
        <taxon>Ascomycota</taxon>
        <taxon>Saccharomycotina</taxon>
        <taxon>Pichiomycetes</taxon>
        <taxon>Debaryomycetaceae</taxon>
        <taxon>Kurtzmaniella</taxon>
    </lineage>
</organism>
<feature type="binding site" evidence="9">
    <location>
        <position position="321"/>
    </location>
    <ligand>
        <name>[4Fe-4S] cluster</name>
        <dbReference type="ChEBI" id="CHEBI:49883"/>
    </ligand>
</feature>
<evidence type="ECO:0000256" key="2">
    <source>
        <dbReference type="ARBA" id="ARBA00008169"/>
    </source>
</evidence>
<dbReference type="InterPro" id="IPR046408">
    <property type="entry name" value="CIAPIN1"/>
</dbReference>
<accession>A0A9P0QS86</accession>
<evidence type="ECO:0000256" key="8">
    <source>
        <dbReference type="ARBA" id="ARBA00023128"/>
    </source>
</evidence>
<keyword evidence="4 9" id="KW-0963">Cytoplasm</keyword>
<evidence type="ECO:0000256" key="3">
    <source>
        <dbReference type="ARBA" id="ARBA00022485"/>
    </source>
</evidence>
<dbReference type="GO" id="GO:0046872">
    <property type="term" value="F:metal ion binding"/>
    <property type="evidence" value="ECO:0007669"/>
    <property type="project" value="UniProtKB-KW"/>
</dbReference>
<dbReference type="Proteomes" id="UP000837801">
    <property type="component" value="Unassembled WGS sequence"/>
</dbReference>
<gene>
    <name evidence="13" type="ORF">CLIB1423_10S05226</name>
</gene>
<dbReference type="GO" id="GO:0051537">
    <property type="term" value="F:2 iron, 2 sulfur cluster binding"/>
    <property type="evidence" value="ECO:0007669"/>
    <property type="project" value="UniProtKB-UniRule"/>
</dbReference>
<dbReference type="HAMAP" id="MF_03115">
    <property type="entry name" value="Anamorsin"/>
    <property type="match status" value="1"/>
</dbReference>
<comment type="cofactor">
    <cofactor evidence="1 9">
        <name>[4Fe-4S] cluster</name>
        <dbReference type="ChEBI" id="CHEBI:49883"/>
    </cofactor>
</comment>
<sequence>MSILLLLHPTVVANEDQTDLVLTTKQQLAQQYPNDHIVQQIMDRVANKKVALDDGSFNRVVYLNPNQDKSIPVATLPVLSDLLVAGGSIEGDLPSDQDLDVIMNGLLIDDGVWIKPKYEAVQLKKKPVASTLNASSGASKSGLVGKKLPMFKKLNKPSTKIVAAPAPALTDSNTNSEGEEENSMKRKLQETKLSYFSDDDDDDGMDDDEDENDDDRVVEDELIKESDKFQLSTSLITPRSCDITKKKRRKACKDCTCGLKELEEEELNKQSTLQDSILGKMAQSATLEAMKIEERLKNIIKFEEKDMAEIDFTIEGKTGGCGSCALGDAFRCDGCPYLGLPPFKPGEAITIDSFGEDI</sequence>
<evidence type="ECO:0000256" key="10">
    <source>
        <dbReference type="SAM" id="MobiDB-lite"/>
    </source>
</evidence>
<feature type="short sequence motif" description="Cx2C motif 1" evidence="9">
    <location>
        <begin position="321"/>
        <end position="324"/>
    </location>
</feature>
<evidence type="ECO:0000256" key="5">
    <source>
        <dbReference type="ARBA" id="ARBA00022723"/>
    </source>
</evidence>
<comment type="similarity">
    <text evidence="2 9">Belongs to the anamorsin family.</text>
</comment>
<feature type="binding site" evidence="9">
    <location>
        <position position="252"/>
    </location>
    <ligand>
        <name>[2Fe-2S] cluster</name>
        <dbReference type="ChEBI" id="CHEBI:190135"/>
    </ligand>
</feature>
<comment type="subcellular location">
    <subcellularLocation>
        <location evidence="9">Cytoplasm</location>
    </subcellularLocation>
    <subcellularLocation>
        <location evidence="9">Mitochondrion intermembrane space</location>
    </subcellularLocation>
</comment>
<evidence type="ECO:0000259" key="11">
    <source>
        <dbReference type="Pfam" id="PF05093"/>
    </source>
</evidence>
<feature type="binding site" evidence="9">
    <location>
        <position position="241"/>
    </location>
    <ligand>
        <name>[2Fe-2S] cluster</name>
        <dbReference type="ChEBI" id="CHEBI:190135"/>
    </ligand>
</feature>
<comment type="domain">
    <text evidence="9">The C-terminal domain binds 2 Fe-S clusters but is otherwise mostly in an intrinsically disordered conformation.</text>
</comment>
<comment type="domain">
    <text evidence="9">The N-terminal domain has structural similarity with S-adenosyl-L-methionine-dependent methyltransferases, but does not bind S-adenosyl-L-methionine. It is required for correct assembly of the 2 Fe-S clusters.</text>
</comment>
<dbReference type="GO" id="GO:0016226">
    <property type="term" value="P:iron-sulfur cluster assembly"/>
    <property type="evidence" value="ECO:0007669"/>
    <property type="project" value="UniProtKB-UniRule"/>
</dbReference>
<dbReference type="Gene3D" id="3.40.50.11000">
    <property type="entry name" value="Fe-S cluster assembly protein Dre2, N-terminal domain"/>
    <property type="match status" value="1"/>
</dbReference>